<evidence type="ECO:0000259" key="6">
    <source>
        <dbReference type="PROSITE" id="PS50932"/>
    </source>
</evidence>
<dbReference type="GO" id="GO:0003677">
    <property type="term" value="F:DNA binding"/>
    <property type="evidence" value="ECO:0007669"/>
    <property type="project" value="UniProtKB-KW"/>
</dbReference>
<evidence type="ECO:0000256" key="2">
    <source>
        <dbReference type="ARBA" id="ARBA00023015"/>
    </source>
</evidence>
<dbReference type="Gene3D" id="3.40.50.2300">
    <property type="match status" value="2"/>
</dbReference>
<dbReference type="PANTHER" id="PTHR30146">
    <property type="entry name" value="LACI-RELATED TRANSCRIPTIONAL REPRESSOR"/>
    <property type="match status" value="1"/>
</dbReference>
<dbReference type="InterPro" id="IPR046335">
    <property type="entry name" value="LacI/GalR-like_sensor"/>
</dbReference>
<dbReference type="SUPFAM" id="SSF47413">
    <property type="entry name" value="lambda repressor-like DNA-binding domains"/>
    <property type="match status" value="1"/>
</dbReference>
<comment type="caution">
    <text evidence="7">The sequence shown here is derived from an EMBL/GenBank/DDBJ whole genome shotgun (WGS) entry which is preliminary data.</text>
</comment>
<evidence type="ECO:0000256" key="1">
    <source>
        <dbReference type="ARBA" id="ARBA00022491"/>
    </source>
</evidence>
<keyword evidence="2" id="KW-0805">Transcription regulation</keyword>
<proteinExistence type="predicted"/>
<evidence type="ECO:0000313" key="7">
    <source>
        <dbReference type="EMBL" id="MFC3703899.1"/>
    </source>
</evidence>
<dbReference type="InterPro" id="IPR028082">
    <property type="entry name" value="Peripla_BP_I"/>
</dbReference>
<organism evidence="7 8">
    <name type="scientific">Devosia honganensis</name>
    <dbReference type="NCBI Taxonomy" id="1610527"/>
    <lineage>
        <taxon>Bacteria</taxon>
        <taxon>Pseudomonadati</taxon>
        <taxon>Pseudomonadota</taxon>
        <taxon>Alphaproteobacteria</taxon>
        <taxon>Hyphomicrobiales</taxon>
        <taxon>Devosiaceae</taxon>
        <taxon>Devosia</taxon>
    </lineage>
</organism>
<dbReference type="PANTHER" id="PTHR30146:SF148">
    <property type="entry name" value="HTH-TYPE TRANSCRIPTIONAL REPRESSOR PURR-RELATED"/>
    <property type="match status" value="1"/>
</dbReference>
<dbReference type="InterPro" id="IPR010982">
    <property type="entry name" value="Lambda_DNA-bd_dom_sf"/>
</dbReference>
<dbReference type="CDD" id="cd06288">
    <property type="entry name" value="PBP1_sucrose_transcription_regulator"/>
    <property type="match status" value="1"/>
</dbReference>
<dbReference type="SMART" id="SM00354">
    <property type="entry name" value="HTH_LACI"/>
    <property type="match status" value="1"/>
</dbReference>
<feature type="region of interest" description="Disordered" evidence="5">
    <location>
        <begin position="315"/>
        <end position="343"/>
    </location>
</feature>
<dbReference type="PROSITE" id="PS00356">
    <property type="entry name" value="HTH_LACI_1"/>
    <property type="match status" value="1"/>
</dbReference>
<dbReference type="PROSITE" id="PS50932">
    <property type="entry name" value="HTH_LACI_2"/>
    <property type="match status" value="1"/>
</dbReference>
<reference evidence="8" key="1">
    <citation type="journal article" date="2019" name="Int. J. Syst. Evol. Microbiol.">
        <title>The Global Catalogue of Microorganisms (GCM) 10K type strain sequencing project: providing services to taxonomists for standard genome sequencing and annotation.</title>
        <authorList>
            <consortium name="The Broad Institute Genomics Platform"/>
            <consortium name="The Broad Institute Genome Sequencing Center for Infectious Disease"/>
            <person name="Wu L."/>
            <person name="Ma J."/>
        </authorList>
    </citation>
    <scope>NUCLEOTIDE SEQUENCE [LARGE SCALE GENOMIC DNA]</scope>
    <source>
        <strain evidence="8">KCTC 42281</strain>
    </source>
</reference>
<feature type="domain" description="HTH lacI-type" evidence="6">
    <location>
        <begin position="8"/>
        <end position="64"/>
    </location>
</feature>
<accession>A0ABV7WZY2</accession>
<dbReference type="Pfam" id="PF13377">
    <property type="entry name" value="Peripla_BP_3"/>
    <property type="match status" value="1"/>
</dbReference>
<evidence type="ECO:0000256" key="5">
    <source>
        <dbReference type="SAM" id="MobiDB-lite"/>
    </source>
</evidence>
<sequence length="343" mass="37709">MNETKKRATLAEVAALAGVSQSTVSLVLNAVPDSRIAAATRKKVLKSAEALGYRTGPMKRHVIGSNSVVGLVIDEMSSNWLAAALVDEIRDLCWEREADLLVSSTRGQPEIEEIAIKRLMLHAPVGMIYASLFPRLATPPTALLSSTNTVMVNCYERDGVLPATMPDFHDAAYSSMLHLFEAGHTRIGFLNHESWHIFAQRRNEGYKAALSKFGLSLDRNLVRHLNGSPDEGYRGASELLALARPPTAILCANDRMAFGAYDAVRNAGLKVGEDIALVGYDDHDLARYMHPPLTTIRNPYREMARWAVERLLTREEQTQPQAGPTLIPGELLKRGSSQAKPEI</sequence>
<dbReference type="Proteomes" id="UP001595613">
    <property type="component" value="Unassembled WGS sequence"/>
</dbReference>
<dbReference type="CDD" id="cd01392">
    <property type="entry name" value="HTH_LacI"/>
    <property type="match status" value="1"/>
</dbReference>
<evidence type="ECO:0000313" key="8">
    <source>
        <dbReference type="Proteomes" id="UP001595613"/>
    </source>
</evidence>
<keyword evidence="1" id="KW-0678">Repressor</keyword>
<dbReference type="RefSeq" id="WP_380095038.1">
    <property type="nucleotide sequence ID" value="NZ_JBHRYD010000001.1"/>
</dbReference>
<keyword evidence="4" id="KW-0804">Transcription</keyword>
<dbReference type="SUPFAM" id="SSF53822">
    <property type="entry name" value="Periplasmic binding protein-like I"/>
    <property type="match status" value="1"/>
</dbReference>
<keyword evidence="3 7" id="KW-0238">DNA-binding</keyword>
<keyword evidence="8" id="KW-1185">Reference proteome</keyword>
<dbReference type="Pfam" id="PF00356">
    <property type="entry name" value="LacI"/>
    <property type="match status" value="1"/>
</dbReference>
<protein>
    <submittedName>
        <fullName evidence="7">LacI family DNA-binding transcriptional regulator</fullName>
    </submittedName>
</protein>
<name>A0ABV7WZY2_9HYPH</name>
<dbReference type="Gene3D" id="1.10.260.40">
    <property type="entry name" value="lambda repressor-like DNA-binding domains"/>
    <property type="match status" value="1"/>
</dbReference>
<dbReference type="InterPro" id="IPR000843">
    <property type="entry name" value="HTH_LacI"/>
</dbReference>
<evidence type="ECO:0000256" key="3">
    <source>
        <dbReference type="ARBA" id="ARBA00023125"/>
    </source>
</evidence>
<dbReference type="EMBL" id="JBHRYD010000001">
    <property type="protein sequence ID" value="MFC3703899.1"/>
    <property type="molecule type" value="Genomic_DNA"/>
</dbReference>
<gene>
    <name evidence="7" type="ORF">ACFOOL_03910</name>
</gene>
<evidence type="ECO:0000256" key="4">
    <source>
        <dbReference type="ARBA" id="ARBA00023163"/>
    </source>
</evidence>